<dbReference type="InterPro" id="IPR036736">
    <property type="entry name" value="ACP-like_sf"/>
</dbReference>
<comment type="caution">
    <text evidence="1">The sequence shown here is derived from an EMBL/GenBank/DDBJ whole genome shotgun (WGS) entry which is preliminary data.</text>
</comment>
<dbReference type="RefSeq" id="WP_024733667.1">
    <property type="nucleotide sequence ID" value="NZ_BAABYU010000001.1"/>
</dbReference>
<sequence length="86" mass="10149">MKEEISKKLNQILLKRTGIDFQKQEELQTEDFFGGKIKIPARELVLICFDIENEFSIQIPERELLAGSVKNYVRMKHMVENLLRLL</sequence>
<keyword evidence="2" id="KW-1185">Reference proteome</keyword>
<dbReference type="GeneID" id="97193946"/>
<dbReference type="Proteomes" id="UP000261080">
    <property type="component" value="Unassembled WGS sequence"/>
</dbReference>
<evidence type="ECO:0000313" key="1">
    <source>
        <dbReference type="EMBL" id="RGE88779.1"/>
    </source>
</evidence>
<dbReference type="Gene3D" id="1.10.1200.10">
    <property type="entry name" value="ACP-like"/>
    <property type="match status" value="1"/>
</dbReference>
<name>A0A3E3K4J1_9FIRM</name>
<dbReference type="OrthoDB" id="1739662at2"/>
<evidence type="ECO:0000313" key="2">
    <source>
        <dbReference type="Proteomes" id="UP000261080"/>
    </source>
</evidence>
<dbReference type="EMBL" id="QVLX01000002">
    <property type="protein sequence ID" value="RGE88779.1"/>
    <property type="molecule type" value="Genomic_DNA"/>
</dbReference>
<dbReference type="AlphaFoldDB" id="A0A3E3K4J1"/>
<proteinExistence type="predicted"/>
<accession>A0A3E3K4J1</accession>
<protein>
    <submittedName>
        <fullName evidence="1">Peptide maturation system acyl carrier-related protein</fullName>
    </submittedName>
</protein>
<reference evidence="1 2" key="1">
    <citation type="submission" date="2018-08" db="EMBL/GenBank/DDBJ databases">
        <title>A genome reference for cultivated species of the human gut microbiota.</title>
        <authorList>
            <person name="Zou Y."/>
            <person name="Xue W."/>
            <person name="Luo G."/>
        </authorList>
    </citation>
    <scope>NUCLEOTIDE SEQUENCE [LARGE SCALE GENOMIC DNA]</scope>
    <source>
        <strain evidence="1 2">AF37-2AT</strain>
    </source>
</reference>
<gene>
    <name evidence="1" type="ORF">DW016_04465</name>
</gene>
<organism evidence="1 2">
    <name type="scientific">Sellimonas intestinalis</name>
    <dbReference type="NCBI Taxonomy" id="1653434"/>
    <lineage>
        <taxon>Bacteria</taxon>
        <taxon>Bacillati</taxon>
        <taxon>Bacillota</taxon>
        <taxon>Clostridia</taxon>
        <taxon>Lachnospirales</taxon>
        <taxon>Lachnospiraceae</taxon>
        <taxon>Sellimonas</taxon>
    </lineage>
</organism>